<accession>A0A7T4PIG4</accession>
<evidence type="ECO:0000256" key="1">
    <source>
        <dbReference type="SAM" id="SignalP"/>
    </source>
</evidence>
<sequence length="334" mass="35320">MTAVVVRGNQGRKRVAGAVLATALLCTGAVACGGSDGEGDKGGKAAGGIQSPSQVTEVITAAYKKTTAAKSAKVRMTMSTPPGKMGKAMGGAGEMKMSGVMGWDPTVMDMTVSGSALTEGDPDAPKKVRMLMQDDVMYMDMGAAAAKDMDGKRWMKMDLGAIAEQSGDEKLMKQMTGSLDSMNQDPARQLAMLLESPNLKHVGSADVDGAQTQRYKGRLTVKEMMETNDALDDVLSKSEKDQLFENIEKTGIKGYDTEVWVNEDDYPVRMDIDIKTPEGTVKTSQTFSDYGTAAKVTAPPAGETFDLMEMFKELGKLGEGDTSDTGALGLDSGA</sequence>
<feature type="signal peptide" evidence="1">
    <location>
        <begin position="1"/>
        <end position="31"/>
    </location>
</feature>
<protein>
    <recommendedName>
        <fullName evidence="4">Lipoprotein</fullName>
    </recommendedName>
</protein>
<reference evidence="2 3" key="1">
    <citation type="submission" date="2020-12" db="EMBL/GenBank/DDBJ databases">
        <title>Identification and biosynthesis of polyene macrolides produced by Streptomyces alfalfae Men-myco-93-63.</title>
        <authorList>
            <person name="Liu D."/>
            <person name="Li Y."/>
            <person name="Liu L."/>
            <person name="Han X."/>
            <person name="Shen F."/>
        </authorList>
    </citation>
    <scope>NUCLEOTIDE SEQUENCE [LARGE SCALE GENOMIC DNA]</scope>
    <source>
        <strain evidence="2 3">Men-myco-93-63</strain>
    </source>
</reference>
<name>A0A7T4PIG4_9ACTN</name>
<dbReference type="InterPro" id="IPR029046">
    <property type="entry name" value="LolA/LolB/LppX"/>
</dbReference>
<organism evidence="2 3">
    <name type="scientific">Streptomyces alfalfae</name>
    <dbReference type="NCBI Taxonomy" id="1642299"/>
    <lineage>
        <taxon>Bacteria</taxon>
        <taxon>Bacillati</taxon>
        <taxon>Actinomycetota</taxon>
        <taxon>Actinomycetes</taxon>
        <taxon>Kitasatosporales</taxon>
        <taxon>Streptomycetaceae</taxon>
        <taxon>Streptomyces</taxon>
    </lineage>
</organism>
<gene>
    <name evidence="2" type="ORF">I8755_22450</name>
</gene>
<dbReference type="Proteomes" id="UP000596130">
    <property type="component" value="Chromosome"/>
</dbReference>
<dbReference type="AlphaFoldDB" id="A0A7T4PIG4"/>
<dbReference type="EMBL" id="CP065959">
    <property type="protein sequence ID" value="QQC90856.1"/>
    <property type="molecule type" value="Genomic_DNA"/>
</dbReference>
<dbReference type="RefSeq" id="WP_198503428.1">
    <property type="nucleotide sequence ID" value="NZ_CP065959.1"/>
</dbReference>
<dbReference type="PROSITE" id="PS51257">
    <property type="entry name" value="PROKAR_LIPOPROTEIN"/>
    <property type="match status" value="1"/>
</dbReference>
<evidence type="ECO:0000313" key="2">
    <source>
        <dbReference type="EMBL" id="QQC90856.1"/>
    </source>
</evidence>
<proteinExistence type="predicted"/>
<evidence type="ECO:0000313" key="3">
    <source>
        <dbReference type="Proteomes" id="UP000596130"/>
    </source>
</evidence>
<dbReference type="SUPFAM" id="SSF89392">
    <property type="entry name" value="Prokaryotic lipoproteins and lipoprotein localization factors"/>
    <property type="match status" value="1"/>
</dbReference>
<dbReference type="Gene3D" id="2.50.20.20">
    <property type="match status" value="1"/>
</dbReference>
<feature type="chain" id="PRO_5032783609" description="Lipoprotein" evidence="1">
    <location>
        <begin position="32"/>
        <end position="334"/>
    </location>
</feature>
<evidence type="ECO:0008006" key="4">
    <source>
        <dbReference type="Google" id="ProtNLM"/>
    </source>
</evidence>
<keyword evidence="1" id="KW-0732">Signal</keyword>